<feature type="region of interest" description="Disordered" evidence="1">
    <location>
        <begin position="44"/>
        <end position="69"/>
    </location>
</feature>
<evidence type="ECO:0000313" key="3">
    <source>
        <dbReference type="EMBL" id="CLX17059.1"/>
    </source>
</evidence>
<feature type="transmembrane region" description="Helical" evidence="2">
    <location>
        <begin position="15"/>
        <end position="33"/>
    </location>
</feature>
<organism evidence="3 4">
    <name type="scientific">Mycobacterium tuberculosis</name>
    <dbReference type="NCBI Taxonomy" id="1773"/>
    <lineage>
        <taxon>Bacteria</taxon>
        <taxon>Bacillati</taxon>
        <taxon>Actinomycetota</taxon>
        <taxon>Actinomycetes</taxon>
        <taxon>Mycobacteriales</taxon>
        <taxon>Mycobacteriaceae</taxon>
        <taxon>Mycobacterium</taxon>
        <taxon>Mycobacterium tuberculosis complex</taxon>
    </lineage>
</organism>
<dbReference type="AlphaFoldDB" id="A0AB33SXP0"/>
<gene>
    <name evidence="3" type="ORF">ERS094118_04133</name>
</gene>
<dbReference type="Proteomes" id="UP000050139">
    <property type="component" value="Unassembled WGS sequence"/>
</dbReference>
<keyword evidence="2" id="KW-1133">Transmembrane helix</keyword>
<keyword evidence="2" id="KW-0812">Transmembrane</keyword>
<evidence type="ECO:0000256" key="2">
    <source>
        <dbReference type="SAM" id="Phobius"/>
    </source>
</evidence>
<protein>
    <submittedName>
        <fullName evidence="3">Uncharacterized protein</fullName>
    </submittedName>
</protein>
<dbReference type="EMBL" id="COPH01000074">
    <property type="protein sequence ID" value="CLX17059.1"/>
    <property type="molecule type" value="Genomic_DNA"/>
</dbReference>
<evidence type="ECO:0000256" key="1">
    <source>
        <dbReference type="SAM" id="MobiDB-lite"/>
    </source>
</evidence>
<keyword evidence="2" id="KW-0472">Membrane</keyword>
<evidence type="ECO:0000313" key="4">
    <source>
        <dbReference type="Proteomes" id="UP000050139"/>
    </source>
</evidence>
<sequence>MGPRPTLTVVAARSIWGIGMLGTVKLSMATLALNSGRIAGMSMAGITTEPSPPVRVRSRNGVWGSTAGR</sequence>
<comment type="caution">
    <text evidence="3">The sequence shown here is derived from an EMBL/GenBank/DDBJ whole genome shotgun (WGS) entry which is preliminary data.</text>
</comment>
<proteinExistence type="predicted"/>
<accession>A0AB33SXP0</accession>
<name>A0AB33SXP0_MYCTX</name>
<reference evidence="3 4" key="1">
    <citation type="submission" date="2015-03" db="EMBL/GenBank/DDBJ databases">
        <authorList>
            <consortium name="Pathogen Informatics"/>
            <person name="Murphy D."/>
        </authorList>
    </citation>
    <scope>NUCLEOTIDE SEQUENCE [LARGE SCALE GENOMIC DNA]</scope>
    <source>
        <strain evidence="3 4">0268S</strain>
    </source>
</reference>